<dbReference type="PANTHER" id="PTHR11351">
    <property type="entry name" value="ACYL-COA DESATURASE"/>
    <property type="match status" value="1"/>
</dbReference>
<keyword evidence="6" id="KW-0560">Oxidoreductase</keyword>
<dbReference type="STRING" id="1802283.A3H71_00210"/>
<feature type="transmembrane region" description="Helical" evidence="10">
    <location>
        <begin position="151"/>
        <end position="170"/>
    </location>
</feature>
<keyword evidence="8" id="KW-0443">Lipid metabolism</keyword>
<evidence type="ECO:0000256" key="2">
    <source>
        <dbReference type="ARBA" id="ARBA00008749"/>
    </source>
</evidence>
<dbReference type="InterPro" id="IPR015876">
    <property type="entry name" value="Acyl-CoA_DS"/>
</dbReference>
<evidence type="ECO:0000256" key="3">
    <source>
        <dbReference type="ARBA" id="ARBA00022692"/>
    </source>
</evidence>
<protein>
    <recommendedName>
        <fullName evidence="11">Fatty acid desaturase domain-containing protein</fullName>
    </recommendedName>
</protein>
<organism evidence="12 13">
    <name type="scientific">Candidatus Sungbacteria bacterium RIFCSPLOWO2_02_FULL_48_13b</name>
    <dbReference type="NCBI Taxonomy" id="1802283"/>
    <lineage>
        <taxon>Bacteria</taxon>
        <taxon>Candidatus Sungiibacteriota</taxon>
    </lineage>
</organism>
<keyword evidence="5 10" id="KW-1133">Transmembrane helix</keyword>
<evidence type="ECO:0000259" key="11">
    <source>
        <dbReference type="Pfam" id="PF00487"/>
    </source>
</evidence>
<dbReference type="GO" id="GO:0016020">
    <property type="term" value="C:membrane"/>
    <property type="evidence" value="ECO:0007669"/>
    <property type="project" value="UniProtKB-SubCell"/>
</dbReference>
<dbReference type="AlphaFoldDB" id="A0A1G2LES5"/>
<comment type="subcellular location">
    <subcellularLocation>
        <location evidence="1">Membrane</location>
        <topology evidence="1">Multi-pass membrane protein</topology>
    </subcellularLocation>
</comment>
<sequence>MWKSNWMVLIAAVFVTGIAVLATTIYLHRALAHRSLAFHWVADFIFRVILWLTTGQEPRAWVAVHRKHHAFTDIEGDPHSPIRLGYWKVQILNFWYYAKEARNPETIRKFAPDIVEDRWDRAVFSRGFIGLGVGIALLCLLLGPWRGAAAAVAHLFLYVFVLAPLINALGHRWGYRNFENTAYNSRVLAWFTGGESLHNNHHAYPRAPKFSIGRFEFDPAWLLILAMSRLRLLKITGEIAKSLST</sequence>
<dbReference type="PANTHER" id="PTHR11351:SF33">
    <property type="entry name" value="DELTA-9 FATTY ACID DESATURASE, DESA"/>
    <property type="match status" value="1"/>
</dbReference>
<evidence type="ECO:0000256" key="6">
    <source>
        <dbReference type="ARBA" id="ARBA00023002"/>
    </source>
</evidence>
<keyword evidence="3 10" id="KW-0812">Transmembrane</keyword>
<keyword evidence="4" id="KW-0276">Fatty acid metabolism</keyword>
<dbReference type="Pfam" id="PF00487">
    <property type="entry name" value="FA_desaturase"/>
    <property type="match status" value="1"/>
</dbReference>
<evidence type="ECO:0000313" key="12">
    <source>
        <dbReference type="EMBL" id="OHA10106.1"/>
    </source>
</evidence>
<feature type="transmembrane region" description="Helical" evidence="10">
    <location>
        <begin position="6"/>
        <end position="27"/>
    </location>
</feature>
<evidence type="ECO:0000256" key="9">
    <source>
        <dbReference type="ARBA" id="ARBA00023136"/>
    </source>
</evidence>
<comment type="caution">
    <text evidence="12">The sequence shown here is derived from an EMBL/GenBank/DDBJ whole genome shotgun (WGS) entry which is preliminary data.</text>
</comment>
<reference evidence="12 13" key="1">
    <citation type="journal article" date="2016" name="Nat. Commun.">
        <title>Thousands of microbial genomes shed light on interconnected biogeochemical processes in an aquifer system.</title>
        <authorList>
            <person name="Anantharaman K."/>
            <person name="Brown C.T."/>
            <person name="Hug L.A."/>
            <person name="Sharon I."/>
            <person name="Castelle C.J."/>
            <person name="Probst A.J."/>
            <person name="Thomas B.C."/>
            <person name="Singh A."/>
            <person name="Wilkins M.J."/>
            <person name="Karaoz U."/>
            <person name="Brodie E.L."/>
            <person name="Williams K.H."/>
            <person name="Hubbard S.S."/>
            <person name="Banfield J.F."/>
        </authorList>
    </citation>
    <scope>NUCLEOTIDE SEQUENCE [LARGE SCALE GENOMIC DNA]</scope>
</reference>
<dbReference type="CDD" id="cd03505">
    <property type="entry name" value="Delta9-FADS-like"/>
    <property type="match status" value="1"/>
</dbReference>
<keyword evidence="7" id="KW-0408">Iron</keyword>
<keyword evidence="9 10" id="KW-0472">Membrane</keyword>
<evidence type="ECO:0000256" key="8">
    <source>
        <dbReference type="ARBA" id="ARBA00023098"/>
    </source>
</evidence>
<dbReference type="GO" id="GO:0016717">
    <property type="term" value="F:oxidoreductase activity, acting on paired donors, with oxidation of a pair of donors resulting in the reduction of molecular oxygen to two molecules of water"/>
    <property type="evidence" value="ECO:0007669"/>
    <property type="project" value="InterPro"/>
</dbReference>
<evidence type="ECO:0000256" key="4">
    <source>
        <dbReference type="ARBA" id="ARBA00022832"/>
    </source>
</evidence>
<comment type="similarity">
    <text evidence="2">Belongs to the fatty acid desaturase type 2 family.</text>
</comment>
<proteinExistence type="inferred from homology"/>
<dbReference type="InterPro" id="IPR005804">
    <property type="entry name" value="FA_desaturase_dom"/>
</dbReference>
<gene>
    <name evidence="12" type="ORF">A3H71_00210</name>
</gene>
<evidence type="ECO:0000256" key="5">
    <source>
        <dbReference type="ARBA" id="ARBA00022989"/>
    </source>
</evidence>
<evidence type="ECO:0000256" key="1">
    <source>
        <dbReference type="ARBA" id="ARBA00004141"/>
    </source>
</evidence>
<dbReference type="GO" id="GO:0006631">
    <property type="term" value="P:fatty acid metabolic process"/>
    <property type="evidence" value="ECO:0007669"/>
    <property type="project" value="UniProtKB-KW"/>
</dbReference>
<evidence type="ECO:0000256" key="10">
    <source>
        <dbReference type="SAM" id="Phobius"/>
    </source>
</evidence>
<accession>A0A1G2LES5</accession>
<name>A0A1G2LES5_9BACT</name>
<feature type="domain" description="Fatty acid desaturase" evidence="11">
    <location>
        <begin position="5"/>
        <end position="208"/>
    </location>
</feature>
<feature type="transmembrane region" description="Helical" evidence="10">
    <location>
        <begin position="128"/>
        <end position="145"/>
    </location>
</feature>
<dbReference type="Proteomes" id="UP000179052">
    <property type="component" value="Unassembled WGS sequence"/>
</dbReference>
<evidence type="ECO:0000256" key="7">
    <source>
        <dbReference type="ARBA" id="ARBA00023004"/>
    </source>
</evidence>
<evidence type="ECO:0000313" key="13">
    <source>
        <dbReference type="Proteomes" id="UP000179052"/>
    </source>
</evidence>
<dbReference type="PRINTS" id="PR00075">
    <property type="entry name" value="FACDDSATRASE"/>
</dbReference>
<dbReference type="EMBL" id="MHQV01000041">
    <property type="protein sequence ID" value="OHA10106.1"/>
    <property type="molecule type" value="Genomic_DNA"/>
</dbReference>